<feature type="region of interest" description="Disordered" evidence="1">
    <location>
        <begin position="47"/>
        <end position="100"/>
    </location>
</feature>
<evidence type="ECO:0000313" key="2">
    <source>
        <dbReference type="EMBL" id="KAK9083651.1"/>
    </source>
</evidence>
<dbReference type="EMBL" id="JBBNAG010000013">
    <property type="protein sequence ID" value="KAK9083651.1"/>
    <property type="molecule type" value="Genomic_DNA"/>
</dbReference>
<evidence type="ECO:0000313" key="3">
    <source>
        <dbReference type="Proteomes" id="UP001419268"/>
    </source>
</evidence>
<sequence length="146" mass="15188">MATWACLGALVRDSADSASAARDQVLGQLDVTTSGNLVTQKAAAWERPCGKKGTQNSGSGGSGVDQLVRRQTPVDQQLAVEDNVAASTGGATGKLDGQGWRRADDVELRWNGRAATTPVTKGAQGQRLWAARASGRTCNLGHLTRG</sequence>
<dbReference type="Proteomes" id="UP001419268">
    <property type="component" value="Unassembled WGS sequence"/>
</dbReference>
<proteinExistence type="predicted"/>
<gene>
    <name evidence="2" type="ORF">Scep_030122</name>
</gene>
<comment type="caution">
    <text evidence="2">The sequence shown here is derived from an EMBL/GenBank/DDBJ whole genome shotgun (WGS) entry which is preliminary data.</text>
</comment>
<evidence type="ECO:0000256" key="1">
    <source>
        <dbReference type="SAM" id="MobiDB-lite"/>
    </source>
</evidence>
<keyword evidence="3" id="KW-1185">Reference proteome</keyword>
<reference evidence="2 3" key="1">
    <citation type="submission" date="2024-01" db="EMBL/GenBank/DDBJ databases">
        <title>Genome assemblies of Stephania.</title>
        <authorList>
            <person name="Yang L."/>
        </authorList>
    </citation>
    <scope>NUCLEOTIDE SEQUENCE [LARGE SCALE GENOMIC DNA]</scope>
    <source>
        <strain evidence="2">JXDWG</strain>
        <tissue evidence="2">Leaf</tissue>
    </source>
</reference>
<protein>
    <submittedName>
        <fullName evidence="2">Uncharacterized protein</fullName>
    </submittedName>
</protein>
<accession>A0AAP0DZ36</accession>
<dbReference type="AlphaFoldDB" id="A0AAP0DZ36"/>
<organism evidence="2 3">
    <name type="scientific">Stephania cephalantha</name>
    <dbReference type="NCBI Taxonomy" id="152367"/>
    <lineage>
        <taxon>Eukaryota</taxon>
        <taxon>Viridiplantae</taxon>
        <taxon>Streptophyta</taxon>
        <taxon>Embryophyta</taxon>
        <taxon>Tracheophyta</taxon>
        <taxon>Spermatophyta</taxon>
        <taxon>Magnoliopsida</taxon>
        <taxon>Ranunculales</taxon>
        <taxon>Menispermaceae</taxon>
        <taxon>Menispermoideae</taxon>
        <taxon>Cissampelideae</taxon>
        <taxon>Stephania</taxon>
    </lineage>
</organism>
<name>A0AAP0DZ36_9MAGN</name>